<dbReference type="SUPFAM" id="SSF51126">
    <property type="entry name" value="Pectin lyase-like"/>
    <property type="match status" value="1"/>
</dbReference>
<dbReference type="AlphaFoldDB" id="A0A9X4QS96"/>
<feature type="signal peptide" evidence="1">
    <location>
        <begin position="1"/>
        <end position="25"/>
    </location>
</feature>
<dbReference type="Gene3D" id="2.160.20.10">
    <property type="entry name" value="Single-stranded right-handed beta-helix, Pectin lyase-like"/>
    <property type="match status" value="2"/>
</dbReference>
<feature type="chain" id="PRO_5040978137" description="Right handed beta helix domain-containing protein" evidence="1">
    <location>
        <begin position="26"/>
        <end position="783"/>
    </location>
</feature>
<dbReference type="EMBL" id="JAPDIA010000003">
    <property type="protein sequence ID" value="MDG0809098.1"/>
    <property type="molecule type" value="Genomic_DNA"/>
</dbReference>
<protein>
    <recommendedName>
        <fullName evidence="4">Right handed beta helix domain-containing protein</fullName>
    </recommendedName>
</protein>
<dbReference type="InterPro" id="IPR006626">
    <property type="entry name" value="PbH1"/>
</dbReference>
<keyword evidence="3" id="KW-1185">Reference proteome</keyword>
<dbReference type="RefSeq" id="WP_277530184.1">
    <property type="nucleotide sequence ID" value="NZ_JAPDIA010000003.1"/>
</dbReference>
<dbReference type="SMART" id="SM00710">
    <property type="entry name" value="PbH1"/>
    <property type="match status" value="5"/>
</dbReference>
<name>A0A9X4QS96_9BACL</name>
<dbReference type="InterPro" id="IPR012334">
    <property type="entry name" value="Pectin_lyas_fold"/>
</dbReference>
<gene>
    <name evidence="2" type="ORF">OMP40_06680</name>
</gene>
<sequence length="783" mass="83538">MATRIMLAALLLLSGLSLPVSPVLASSTTYYVDPAGDDAGSGTTPATAWRTLGKINGTTFGPGDRILFKSGGVWTGQLWPKGSGAAGNPVVIDRYGSGAAPVIAGDRSTDASLSAAVKLENQSYWTVQNLKITFPAAGNDNWKRSGVYVHASQNGTYGGIHLLNLEVADVKSISCWECTDGNGQTVGAFNNAAIYVMTEEDPNNFHQSPSPVTNARFDDLLIQNNTIRDSTGIGILMMNRFGPITANPEANFHYSTNVRVAGNTIRNIGRDAIVIGGADAPLIERNSAYDLGHISRNGVSDQRLIAGMFAFVSRNPLFQYNEVARIADMGPGQDGEAWDNDWGNTGTVTYQYNYSHDNAGGIILQQENTRSDWLVFRYNVSVNDGAGTDLGARFLIDKPGVQAYNNTIYTTGRIQAYCQLGDPSVVCGSALKQNVYFWNNLFVGSQGNFDSGYSYDYNLFHGFSGPADAHKLNANPQFQAPFPGMDGMDAASGFKLVAGSPALASGTPVSYNGGQDYWGNPVSATAQPNRGAYNGAAVAGVVSSAVNDSGLSYTGSSWAVSSNRQVGDYMDDVHYATQNGDSVSYAFTGDGIDLIGEMNVDQGLVDVYIDNVWVQTIDTYAAARQAQQHVFVKRGLSPGTHTLKAVKKSGTYMTVDAVAVPKYVNDTDATMAAGYIGAWGYSNARGIGDYGDDVHYASQNGDSFDYAFYGSGIELLSERSGDQGLADVYVDGVFVQRIDAYTSGPRQAMQSVFSQSGLAIGYHRLKVVKASGTYMIVDGTIVH</sequence>
<organism evidence="2 3">
    <name type="scientific">Cohnella rhizosphaerae</name>
    <dbReference type="NCBI Taxonomy" id="1457232"/>
    <lineage>
        <taxon>Bacteria</taxon>
        <taxon>Bacillati</taxon>
        <taxon>Bacillota</taxon>
        <taxon>Bacilli</taxon>
        <taxon>Bacillales</taxon>
        <taxon>Paenibacillaceae</taxon>
        <taxon>Cohnella</taxon>
    </lineage>
</organism>
<evidence type="ECO:0008006" key="4">
    <source>
        <dbReference type="Google" id="ProtNLM"/>
    </source>
</evidence>
<accession>A0A9X4QS96</accession>
<keyword evidence="1" id="KW-0732">Signal</keyword>
<dbReference type="Proteomes" id="UP001153404">
    <property type="component" value="Unassembled WGS sequence"/>
</dbReference>
<proteinExistence type="predicted"/>
<comment type="caution">
    <text evidence="2">The sequence shown here is derived from an EMBL/GenBank/DDBJ whole genome shotgun (WGS) entry which is preliminary data.</text>
</comment>
<dbReference type="Gene3D" id="2.60.120.260">
    <property type="entry name" value="Galactose-binding domain-like"/>
    <property type="match status" value="2"/>
</dbReference>
<reference evidence="2" key="1">
    <citation type="submission" date="2022-10" db="EMBL/GenBank/DDBJ databases">
        <title>Comparative genomic analysis of Cohnella hashimotonis sp. nov., isolated from the International Space Station.</title>
        <authorList>
            <person name="Simpson A."/>
            <person name="Venkateswaran K."/>
        </authorList>
    </citation>
    <scope>NUCLEOTIDE SEQUENCE</scope>
    <source>
        <strain evidence="2">DSM 28161</strain>
    </source>
</reference>
<evidence type="ECO:0000313" key="3">
    <source>
        <dbReference type="Proteomes" id="UP001153404"/>
    </source>
</evidence>
<dbReference type="InterPro" id="IPR011050">
    <property type="entry name" value="Pectin_lyase_fold/virulence"/>
</dbReference>
<evidence type="ECO:0000256" key="1">
    <source>
        <dbReference type="SAM" id="SignalP"/>
    </source>
</evidence>
<evidence type="ECO:0000313" key="2">
    <source>
        <dbReference type="EMBL" id="MDG0809098.1"/>
    </source>
</evidence>